<dbReference type="InterPro" id="IPR025252">
    <property type="entry name" value="DUF4200"/>
</dbReference>
<dbReference type="GO" id="GO:0005856">
    <property type="term" value="C:cytoskeleton"/>
    <property type="evidence" value="ECO:0007669"/>
    <property type="project" value="UniProtKB-ARBA"/>
</dbReference>
<feature type="region of interest" description="Disordered" evidence="3">
    <location>
        <begin position="347"/>
        <end position="400"/>
    </location>
</feature>
<keyword evidence="1 2" id="KW-0175">Coiled coil</keyword>
<gene>
    <name evidence="5" type="ORF">HF521_021667</name>
</gene>
<dbReference type="PANTHER" id="PTHR21683:SF18">
    <property type="entry name" value="COILED-COIL DOMAIN-CONTAINING PROTEIN 42 HOMOLOG"/>
    <property type="match status" value="1"/>
</dbReference>
<dbReference type="Pfam" id="PF13863">
    <property type="entry name" value="DUF4200"/>
    <property type="match status" value="1"/>
</dbReference>
<dbReference type="PANTHER" id="PTHR21683">
    <property type="entry name" value="COILED-COIL DOMAIN-CONTAINING PROTEIN 42 LIKE-2-LIKE-RELATED"/>
    <property type="match status" value="1"/>
</dbReference>
<evidence type="ECO:0000256" key="2">
    <source>
        <dbReference type="SAM" id="Coils"/>
    </source>
</evidence>
<sequence>MDTLSLPLLDKDDPRFQLKMENRLKSIFVTQLEEQGFPHSKEEGENVKLIPIITESSNRILKTSVNTLQKTLILRTQVQLDDVNRQLMQKRLQFKDRMQALEQRRAALLEKQEETKEKAMKFERFVEDNEVKRRRALKKFQLEKKENELREEEKSNLQKELEQLQIRHQQLKERVDKYKIYEEYMVKILELLPESKKSYSENGSDSLVMPIIRRHETLSITQQDLLQRLSSLSEELDQGRCNLDSITLEHNTSKLMSTKELSEQQSQWEQIREINKQLEMTLYTQHDQSRDQIEEIGTILLAVKNLAQQCHQQHYGPLNEMDLLTMMDMIKEFILETMDTEKRAMQQQIRDSSTSEVMKRSRHRGRKGTAITVNTSRNVNLQSNSKTSENELLSSSKTMQ</sequence>
<comment type="caution">
    <text evidence="5">The sequence shown here is derived from an EMBL/GenBank/DDBJ whole genome shotgun (WGS) entry which is preliminary data.</text>
</comment>
<evidence type="ECO:0000313" key="5">
    <source>
        <dbReference type="EMBL" id="KAF7704595.1"/>
    </source>
</evidence>
<reference evidence="5" key="1">
    <citation type="submission" date="2020-08" db="EMBL/GenBank/DDBJ databases">
        <title>Chromosome-level assembly of Southern catfish (Silurus meridionalis) provides insights into visual adaptation to the nocturnal and benthic lifestyles.</title>
        <authorList>
            <person name="Zhang Y."/>
            <person name="Wang D."/>
            <person name="Peng Z."/>
        </authorList>
    </citation>
    <scope>NUCLEOTIDE SEQUENCE</scope>
    <source>
        <strain evidence="5">SWU-2019-XX</strain>
        <tissue evidence="5">Muscle</tissue>
    </source>
</reference>
<dbReference type="AlphaFoldDB" id="A0A8T0BC43"/>
<dbReference type="EMBL" id="JABFDY010000008">
    <property type="protein sequence ID" value="KAF7704595.1"/>
    <property type="molecule type" value="Genomic_DNA"/>
</dbReference>
<evidence type="ECO:0000259" key="4">
    <source>
        <dbReference type="Pfam" id="PF13863"/>
    </source>
</evidence>
<dbReference type="Proteomes" id="UP000606274">
    <property type="component" value="Unassembled WGS sequence"/>
</dbReference>
<protein>
    <recommendedName>
        <fullName evidence="4">DUF4200 domain-containing protein</fullName>
    </recommendedName>
</protein>
<dbReference type="InterPro" id="IPR051147">
    <property type="entry name" value="CFAP_domain-containing"/>
</dbReference>
<organism evidence="5 6">
    <name type="scientific">Silurus meridionalis</name>
    <name type="common">Southern catfish</name>
    <name type="synonym">Silurus soldatovi meridionalis</name>
    <dbReference type="NCBI Taxonomy" id="175797"/>
    <lineage>
        <taxon>Eukaryota</taxon>
        <taxon>Metazoa</taxon>
        <taxon>Chordata</taxon>
        <taxon>Craniata</taxon>
        <taxon>Vertebrata</taxon>
        <taxon>Euteleostomi</taxon>
        <taxon>Actinopterygii</taxon>
        <taxon>Neopterygii</taxon>
        <taxon>Teleostei</taxon>
        <taxon>Ostariophysi</taxon>
        <taxon>Siluriformes</taxon>
        <taxon>Siluridae</taxon>
        <taxon>Silurus</taxon>
    </lineage>
</organism>
<keyword evidence="6" id="KW-1185">Reference proteome</keyword>
<feature type="compositionally biased region" description="Polar residues" evidence="3">
    <location>
        <begin position="371"/>
        <end position="400"/>
    </location>
</feature>
<evidence type="ECO:0000256" key="3">
    <source>
        <dbReference type="SAM" id="MobiDB-lite"/>
    </source>
</evidence>
<feature type="compositionally biased region" description="Polar residues" evidence="3">
    <location>
        <begin position="347"/>
        <end position="356"/>
    </location>
</feature>
<evidence type="ECO:0000256" key="1">
    <source>
        <dbReference type="ARBA" id="ARBA00023054"/>
    </source>
</evidence>
<feature type="domain" description="DUF4200" evidence="4">
    <location>
        <begin position="76"/>
        <end position="190"/>
    </location>
</feature>
<accession>A0A8T0BC43</accession>
<dbReference type="OrthoDB" id="2134857at2759"/>
<proteinExistence type="predicted"/>
<evidence type="ECO:0000313" key="6">
    <source>
        <dbReference type="Proteomes" id="UP000606274"/>
    </source>
</evidence>
<name>A0A8T0BC43_SILME</name>
<feature type="coiled-coil region" evidence="2">
    <location>
        <begin position="84"/>
        <end position="181"/>
    </location>
</feature>